<keyword evidence="1" id="KW-1133">Transmembrane helix</keyword>
<protein>
    <submittedName>
        <fullName evidence="2">Uncharacterized protein</fullName>
    </submittedName>
</protein>
<evidence type="ECO:0000313" key="2">
    <source>
        <dbReference type="EMBL" id="BDS05140.1"/>
    </source>
</evidence>
<accession>A0AAT9FGN1</accession>
<proteinExistence type="predicted"/>
<evidence type="ECO:0000256" key="1">
    <source>
        <dbReference type="SAM" id="Phobius"/>
    </source>
</evidence>
<dbReference type="KEGG" id="osu:NT6N_01800"/>
<sequence>MHRIVGQGQYSFILIIINFASIPAKGLMPDIVLFIRP</sequence>
<name>A0AAT9FGN1_9BACT</name>
<reference evidence="2" key="1">
    <citation type="submission" date="2024-07" db="EMBL/GenBank/DDBJ databases">
        <title>Complete genome sequence of Verrucomicrobiaceae bacterium NT6N.</title>
        <authorList>
            <person name="Huang C."/>
            <person name="Takami H."/>
            <person name="Hamasaki K."/>
        </authorList>
    </citation>
    <scope>NUCLEOTIDE SEQUENCE</scope>
    <source>
        <strain evidence="2">NT6N</strain>
    </source>
</reference>
<dbReference type="AlphaFoldDB" id="A0AAT9FGN1"/>
<organism evidence="2">
    <name type="scientific">Oceaniferula spumae</name>
    <dbReference type="NCBI Taxonomy" id="2979115"/>
    <lineage>
        <taxon>Bacteria</taxon>
        <taxon>Pseudomonadati</taxon>
        <taxon>Verrucomicrobiota</taxon>
        <taxon>Verrucomicrobiia</taxon>
        <taxon>Verrucomicrobiales</taxon>
        <taxon>Verrucomicrobiaceae</taxon>
        <taxon>Oceaniferula</taxon>
    </lineage>
</organism>
<gene>
    <name evidence="2" type="ORF">NT6N_01800</name>
</gene>
<keyword evidence="1" id="KW-0812">Transmembrane</keyword>
<keyword evidence="1" id="KW-0472">Membrane</keyword>
<dbReference type="EMBL" id="AP026866">
    <property type="protein sequence ID" value="BDS05140.1"/>
    <property type="molecule type" value="Genomic_DNA"/>
</dbReference>
<feature type="transmembrane region" description="Helical" evidence="1">
    <location>
        <begin position="12"/>
        <end position="35"/>
    </location>
</feature>